<dbReference type="EMBL" id="LAZR01024325">
    <property type="protein sequence ID" value="KKL75528.1"/>
    <property type="molecule type" value="Genomic_DNA"/>
</dbReference>
<reference evidence="2" key="1">
    <citation type="journal article" date="2015" name="Nature">
        <title>Complex archaea that bridge the gap between prokaryotes and eukaryotes.</title>
        <authorList>
            <person name="Spang A."/>
            <person name="Saw J.H."/>
            <person name="Jorgensen S.L."/>
            <person name="Zaremba-Niedzwiedzka K."/>
            <person name="Martijn J."/>
            <person name="Lind A.E."/>
            <person name="van Eijk R."/>
            <person name="Schleper C."/>
            <person name="Guy L."/>
            <person name="Ettema T.J."/>
        </authorList>
    </citation>
    <scope>NUCLEOTIDE SEQUENCE</scope>
</reference>
<evidence type="ECO:0000256" key="1">
    <source>
        <dbReference type="SAM" id="Phobius"/>
    </source>
</evidence>
<protein>
    <submittedName>
        <fullName evidence="2">Uncharacterized protein</fullName>
    </submittedName>
</protein>
<keyword evidence="1" id="KW-1133">Transmembrane helix</keyword>
<gene>
    <name evidence="2" type="ORF">LCGC14_2054030</name>
</gene>
<keyword evidence="1" id="KW-0472">Membrane</keyword>
<proteinExistence type="predicted"/>
<evidence type="ECO:0000313" key="2">
    <source>
        <dbReference type="EMBL" id="KKL75528.1"/>
    </source>
</evidence>
<comment type="caution">
    <text evidence="2">The sequence shown here is derived from an EMBL/GenBank/DDBJ whole genome shotgun (WGS) entry which is preliminary data.</text>
</comment>
<feature type="transmembrane region" description="Helical" evidence="1">
    <location>
        <begin position="115"/>
        <end position="135"/>
    </location>
</feature>
<keyword evidence="1" id="KW-0812">Transmembrane</keyword>
<dbReference type="AlphaFoldDB" id="A0A0F9EN38"/>
<accession>A0A0F9EN38</accession>
<organism evidence="2">
    <name type="scientific">marine sediment metagenome</name>
    <dbReference type="NCBI Taxonomy" id="412755"/>
    <lineage>
        <taxon>unclassified sequences</taxon>
        <taxon>metagenomes</taxon>
        <taxon>ecological metagenomes</taxon>
    </lineage>
</organism>
<name>A0A0F9EN38_9ZZZZ</name>
<sequence>MSGKLSRKRLLGLALVLCSPLLFSQPSGDDLEIDPLGIYEISGRQLIELRTERTLRETQLVALSLELETSRAGLTAVQSELTISRKAIDELETSSMMLSDAARSAELRMMRYRSLSIVLGTTTAGGALFILAVIFGR</sequence>